<reference evidence="2 3" key="2">
    <citation type="submission" date="2023-11" db="EMBL/GenBank/DDBJ databases">
        <authorList>
            <person name="Lara A.C."/>
            <person name="Chronakova A."/>
        </authorList>
    </citation>
    <scope>NUCLEOTIDE SEQUENCE [LARGE SCALE GENOMIC DNA]</scope>
    <source>
        <strain evidence="2 3">BCCO 10_0798</strain>
    </source>
</reference>
<feature type="transmembrane region" description="Helical" evidence="1">
    <location>
        <begin position="41"/>
        <end position="61"/>
    </location>
</feature>
<sequence length="97" mass="10434">MIAVARPGAGTVSAAAVLRAVRAVLLFALDVLECLGRMLQPAFWSVLALAVAWLVGMELGAREADPVFGGFVSGALAMCIVLCLLIWADRRHRWWTP</sequence>
<feature type="transmembrane region" description="Helical" evidence="1">
    <location>
        <begin position="12"/>
        <end position="29"/>
    </location>
</feature>
<feature type="transmembrane region" description="Helical" evidence="1">
    <location>
        <begin position="67"/>
        <end position="88"/>
    </location>
</feature>
<keyword evidence="1" id="KW-1133">Transmembrane helix</keyword>
<proteinExistence type="predicted"/>
<name>A0ABU4TRH1_9PSEU</name>
<keyword evidence="1" id="KW-0812">Transmembrane</keyword>
<gene>
    <name evidence="2" type="ORF">SK571_13650</name>
</gene>
<keyword evidence="1" id="KW-0472">Membrane</keyword>
<protein>
    <submittedName>
        <fullName evidence="2">Uncharacterized protein</fullName>
    </submittedName>
</protein>
<organism evidence="2 3">
    <name type="scientific">Lentzea kristufekii</name>
    <dbReference type="NCBI Taxonomy" id="3095430"/>
    <lineage>
        <taxon>Bacteria</taxon>
        <taxon>Bacillati</taxon>
        <taxon>Actinomycetota</taxon>
        <taxon>Actinomycetes</taxon>
        <taxon>Pseudonocardiales</taxon>
        <taxon>Pseudonocardiaceae</taxon>
        <taxon>Lentzea</taxon>
    </lineage>
</organism>
<dbReference type="RefSeq" id="WP_319984404.1">
    <property type="nucleotide sequence ID" value="NZ_JAXAVV010000005.1"/>
</dbReference>
<evidence type="ECO:0000313" key="2">
    <source>
        <dbReference type="EMBL" id="MDX8050431.1"/>
    </source>
</evidence>
<keyword evidence="3" id="KW-1185">Reference proteome</keyword>
<dbReference type="Proteomes" id="UP001271792">
    <property type="component" value="Unassembled WGS sequence"/>
</dbReference>
<evidence type="ECO:0000313" key="3">
    <source>
        <dbReference type="Proteomes" id="UP001271792"/>
    </source>
</evidence>
<evidence type="ECO:0000256" key="1">
    <source>
        <dbReference type="SAM" id="Phobius"/>
    </source>
</evidence>
<dbReference type="EMBL" id="JAXAVV010000005">
    <property type="protein sequence ID" value="MDX8050431.1"/>
    <property type="molecule type" value="Genomic_DNA"/>
</dbReference>
<comment type="caution">
    <text evidence="2">The sequence shown here is derived from an EMBL/GenBank/DDBJ whole genome shotgun (WGS) entry which is preliminary data.</text>
</comment>
<reference evidence="2 3" key="1">
    <citation type="submission" date="2023-11" db="EMBL/GenBank/DDBJ databases">
        <title>Lentzea sokolovensis, sp. nov., Lentzea kristufkii, sp. nov., and Lentzea miocenensis, sp. nov., rare actinobacteria from Sokolov Coal Basin, Miocene lacustrine sediment, Czech Republic.</title>
        <authorList>
            <person name="Lara A."/>
            <person name="Kotroba L."/>
            <person name="Nouioui I."/>
            <person name="Neumann-Schaal M."/>
            <person name="Mast Y."/>
            <person name="Chronakova A."/>
        </authorList>
    </citation>
    <scope>NUCLEOTIDE SEQUENCE [LARGE SCALE GENOMIC DNA]</scope>
    <source>
        <strain evidence="2 3">BCCO 10_0798</strain>
    </source>
</reference>
<accession>A0ABU4TRH1</accession>